<dbReference type="EMBL" id="JYON01000009">
    <property type="protein sequence ID" value="KJH71858.1"/>
    <property type="molecule type" value="Genomic_DNA"/>
</dbReference>
<gene>
    <name evidence="3" type="ORF">UH38_10805</name>
</gene>
<reference evidence="3 4" key="1">
    <citation type="submission" date="2015-02" db="EMBL/GenBank/DDBJ databases">
        <title>Draft genome of a novel marine cyanobacterium (Chroococcales) isolated from South Atlantic Ocean.</title>
        <authorList>
            <person name="Rigonato J."/>
            <person name="Alvarenga D.O."/>
            <person name="Branco L.H."/>
            <person name="Varani A.M."/>
            <person name="Brandini F.P."/>
            <person name="Fiore M.F."/>
        </authorList>
    </citation>
    <scope>NUCLEOTIDE SEQUENCE [LARGE SCALE GENOMIC DNA]</scope>
    <source>
        <strain evidence="3 4">CENA595</strain>
    </source>
</reference>
<dbReference type="RefSeq" id="WP_045054667.1">
    <property type="nucleotide sequence ID" value="NZ_CAWMDP010000042.1"/>
</dbReference>
<keyword evidence="4" id="KW-1185">Reference proteome</keyword>
<accession>A0A0D8ZSX2</accession>
<evidence type="ECO:0000313" key="3">
    <source>
        <dbReference type="EMBL" id="KJH71858.1"/>
    </source>
</evidence>
<keyword evidence="2" id="KW-0812">Transmembrane</keyword>
<protein>
    <recommendedName>
        <fullName evidence="5">LapA family protein</fullName>
    </recommendedName>
</protein>
<sequence>MRIILLLVILGGLTLLLVQNWSPVLPLVFLGVTTPALPLAVWILFSLAAGASTSLAIASLLQLTNFFSQPKSSSQRQVQPPPRTQSPPKQASYTATSTVPPKTSPPPSDPAIDDWQESSNEDWDFEEDDKQSPPQDRVQDSRNYEKSSEPKSGYQTGSVYSYNYREPSDSGVGRTESVYDADYRVLTPPYREPEKVQEQEEEDWGFDDDEFEDEDDAPTKGR</sequence>
<dbReference type="PATRIC" id="fig|1618023.3.peg.3931"/>
<feature type="compositionally biased region" description="Acidic residues" evidence="1">
    <location>
        <begin position="199"/>
        <end position="216"/>
    </location>
</feature>
<feature type="compositionally biased region" description="Basic and acidic residues" evidence="1">
    <location>
        <begin position="137"/>
        <end position="149"/>
    </location>
</feature>
<keyword evidence="2" id="KW-0472">Membrane</keyword>
<evidence type="ECO:0008006" key="5">
    <source>
        <dbReference type="Google" id="ProtNLM"/>
    </source>
</evidence>
<organism evidence="3 4">
    <name type="scientific">Aliterella atlantica CENA595</name>
    <dbReference type="NCBI Taxonomy" id="1618023"/>
    <lineage>
        <taxon>Bacteria</taxon>
        <taxon>Bacillati</taxon>
        <taxon>Cyanobacteriota</taxon>
        <taxon>Cyanophyceae</taxon>
        <taxon>Chroococcidiopsidales</taxon>
        <taxon>Aliterellaceae</taxon>
        <taxon>Aliterella</taxon>
    </lineage>
</organism>
<proteinExistence type="predicted"/>
<name>A0A0D8ZSX2_9CYAN</name>
<dbReference type="OrthoDB" id="428681at2"/>
<feature type="compositionally biased region" description="Polar residues" evidence="1">
    <location>
        <begin position="86"/>
        <end position="95"/>
    </location>
</feature>
<feature type="compositionally biased region" description="Acidic residues" evidence="1">
    <location>
        <begin position="111"/>
        <end position="129"/>
    </location>
</feature>
<evidence type="ECO:0000256" key="2">
    <source>
        <dbReference type="SAM" id="Phobius"/>
    </source>
</evidence>
<feature type="region of interest" description="Disordered" evidence="1">
    <location>
        <begin position="71"/>
        <end position="222"/>
    </location>
</feature>
<dbReference type="STRING" id="1618023.UH38_10805"/>
<evidence type="ECO:0000313" key="4">
    <source>
        <dbReference type="Proteomes" id="UP000032452"/>
    </source>
</evidence>
<feature type="transmembrane region" description="Helical" evidence="2">
    <location>
        <begin position="36"/>
        <end position="61"/>
    </location>
</feature>
<dbReference type="AlphaFoldDB" id="A0A0D8ZSX2"/>
<evidence type="ECO:0000256" key="1">
    <source>
        <dbReference type="SAM" id="MobiDB-lite"/>
    </source>
</evidence>
<comment type="caution">
    <text evidence="3">The sequence shown here is derived from an EMBL/GenBank/DDBJ whole genome shotgun (WGS) entry which is preliminary data.</text>
</comment>
<dbReference type="Proteomes" id="UP000032452">
    <property type="component" value="Unassembled WGS sequence"/>
</dbReference>
<keyword evidence="2" id="KW-1133">Transmembrane helix</keyword>